<evidence type="ECO:0000256" key="3">
    <source>
        <dbReference type="ARBA" id="ARBA00023163"/>
    </source>
</evidence>
<comment type="subcellular location">
    <subcellularLocation>
        <location evidence="1">Nucleus</location>
    </subcellularLocation>
</comment>
<protein>
    <submittedName>
        <fullName evidence="6">Transcription initiation factor iia subunit</fullName>
    </submittedName>
</protein>
<dbReference type="Proteomes" id="UP001146793">
    <property type="component" value="Unassembled WGS sequence"/>
</dbReference>
<evidence type="ECO:0000313" key="7">
    <source>
        <dbReference type="Proteomes" id="UP001146793"/>
    </source>
</evidence>
<feature type="compositionally biased region" description="Acidic residues" evidence="5">
    <location>
        <begin position="258"/>
        <end position="285"/>
    </location>
</feature>
<dbReference type="InterPro" id="IPR004855">
    <property type="entry name" value="TFIIA_asu/bsu"/>
</dbReference>
<dbReference type="PANTHER" id="PTHR12694">
    <property type="entry name" value="TRANSCRIPTION INITIATION FACTOR IIA SUBUNIT 1"/>
    <property type="match status" value="1"/>
</dbReference>
<keyword evidence="4" id="KW-0539">Nucleus</keyword>
<keyword evidence="3" id="KW-0804">Transcription</keyword>
<reference evidence="6" key="1">
    <citation type="submission" date="2022-08" db="EMBL/GenBank/DDBJ databases">
        <title>Novel sulphate-reducing endosymbionts in the free-living metamonad Anaeramoeba.</title>
        <authorList>
            <person name="Jerlstrom-Hultqvist J."/>
            <person name="Cepicka I."/>
            <person name="Gallot-Lavallee L."/>
            <person name="Salas-Leiva D."/>
            <person name="Curtis B.A."/>
            <person name="Zahonova K."/>
            <person name="Pipaliya S."/>
            <person name="Dacks J."/>
            <person name="Roger A.J."/>
        </authorList>
    </citation>
    <scope>NUCLEOTIDE SEQUENCE</scope>
    <source>
        <strain evidence="6">Busselton2</strain>
    </source>
</reference>
<comment type="similarity">
    <text evidence="2">Belongs to the TFIIA subunit 1 family.</text>
</comment>
<dbReference type="SUPFAM" id="SSF50784">
    <property type="entry name" value="Transcription factor IIA (TFIIA), beta-barrel domain"/>
    <property type="match status" value="1"/>
</dbReference>
<proteinExistence type="inferred from homology"/>
<feature type="compositionally biased region" description="Acidic residues" evidence="5">
    <location>
        <begin position="181"/>
        <end position="197"/>
    </location>
</feature>
<dbReference type="GO" id="GO:0006367">
    <property type="term" value="P:transcription initiation at RNA polymerase II promoter"/>
    <property type="evidence" value="ECO:0007669"/>
    <property type="project" value="InterPro"/>
</dbReference>
<evidence type="ECO:0000256" key="4">
    <source>
        <dbReference type="ARBA" id="ARBA00023242"/>
    </source>
</evidence>
<feature type="compositionally biased region" description="Basic and acidic residues" evidence="5">
    <location>
        <begin position="150"/>
        <end position="180"/>
    </location>
</feature>
<feature type="region of interest" description="Disordered" evidence="5">
    <location>
        <begin position="97"/>
        <end position="285"/>
    </location>
</feature>
<dbReference type="PANTHER" id="PTHR12694:SF8">
    <property type="entry name" value="TRANSCRIPTION INITIATION FACTOR IIA SUBUNIT 1"/>
    <property type="match status" value="1"/>
</dbReference>
<accession>A0AAV7YSM1</accession>
<dbReference type="Pfam" id="PF03153">
    <property type="entry name" value="TFIIA"/>
    <property type="match status" value="2"/>
</dbReference>
<dbReference type="Gene3D" id="1.10.287.100">
    <property type="match status" value="1"/>
</dbReference>
<gene>
    <name evidence="6" type="ORF">M0812_23715</name>
</gene>
<dbReference type="EMBL" id="JANTQA010000051">
    <property type="protein sequence ID" value="KAJ3430698.1"/>
    <property type="molecule type" value="Genomic_DNA"/>
</dbReference>
<evidence type="ECO:0000313" key="6">
    <source>
        <dbReference type="EMBL" id="KAJ3430698.1"/>
    </source>
</evidence>
<dbReference type="SUPFAM" id="SSF47396">
    <property type="entry name" value="Transcription factor IIA (TFIIA), alpha-helical domain"/>
    <property type="match status" value="1"/>
</dbReference>
<feature type="compositionally biased region" description="Basic and acidic residues" evidence="5">
    <location>
        <begin position="234"/>
        <end position="245"/>
    </location>
</feature>
<comment type="caution">
    <text evidence="6">The sequence shown here is derived from an EMBL/GenBank/DDBJ whole genome shotgun (WGS) entry which is preliminary data.</text>
</comment>
<feature type="compositionally biased region" description="Acidic residues" evidence="5">
    <location>
        <begin position="114"/>
        <end position="126"/>
    </location>
</feature>
<name>A0AAV7YSM1_9EUKA</name>
<dbReference type="GO" id="GO:0005672">
    <property type="term" value="C:transcription factor TFIIA complex"/>
    <property type="evidence" value="ECO:0007669"/>
    <property type="project" value="InterPro"/>
</dbReference>
<sequence length="346" mass="39834">MELADNLYSQVIIDVIDGIREEFKFSNISNEVLEELQESWERRLEDTRVLNINSDSDVSESGSEEVGEDITSYTAAPNQDQFAVKFSDLFAPKKKLKPNFTASKPQKDYISDSETSESENENEEFDSASLLQPSSQFIGLDNRVKQLLNQKEKEKGNGNENEKEKEKEKENEKENEKLNEMDENEDDDEEEDDDDELFGMGNNLTDLIQNENEENEKKNKQSNDIFYQAAQGVPEKENQKPKNEKEEENSVDNLSELEAGEEDEVEEEPLNSDDDISSSDEEETDDLILCQYDKIRMVKASKDKFRCDLKNGVLHAGGKDYVFSRVKGEFVWDEHINRNTSKNLKK</sequence>
<dbReference type="InterPro" id="IPR009088">
    <property type="entry name" value="TFIIA_b-brl"/>
</dbReference>
<dbReference type="SMART" id="SM01371">
    <property type="entry name" value="TFIIA"/>
    <property type="match status" value="1"/>
</dbReference>
<evidence type="ECO:0000256" key="5">
    <source>
        <dbReference type="SAM" id="MobiDB-lite"/>
    </source>
</evidence>
<evidence type="ECO:0000256" key="1">
    <source>
        <dbReference type="ARBA" id="ARBA00004123"/>
    </source>
</evidence>
<organism evidence="6 7">
    <name type="scientific">Anaeramoeba flamelloides</name>
    <dbReference type="NCBI Taxonomy" id="1746091"/>
    <lineage>
        <taxon>Eukaryota</taxon>
        <taxon>Metamonada</taxon>
        <taxon>Anaeramoebidae</taxon>
        <taxon>Anaeramoeba</taxon>
    </lineage>
</organism>
<evidence type="ECO:0000256" key="2">
    <source>
        <dbReference type="ARBA" id="ARBA00010059"/>
    </source>
</evidence>
<dbReference type="Gene3D" id="2.30.18.10">
    <property type="entry name" value="Transcription factor IIA (TFIIA), beta-barrel domain"/>
    <property type="match status" value="1"/>
</dbReference>
<dbReference type="AlphaFoldDB" id="A0AAV7YSM1"/>